<dbReference type="Proteomes" id="UP000461948">
    <property type="component" value="Unassembled WGS sequence"/>
</dbReference>
<gene>
    <name evidence="2" type="ORF">GKC49_32055</name>
</gene>
<feature type="domain" description="Bacterial Alpha-2-macroglobulin MG6" evidence="1">
    <location>
        <begin position="44"/>
        <end position="83"/>
    </location>
</feature>
<dbReference type="EMBL" id="WKLC01002936">
    <property type="protein sequence ID" value="MSE19571.1"/>
    <property type="molecule type" value="Genomic_DNA"/>
</dbReference>
<protein>
    <recommendedName>
        <fullName evidence="1">Bacterial Alpha-2-macroglobulin MG6 domain-containing protein</fullName>
    </recommendedName>
</protein>
<comment type="caution">
    <text evidence="2">The sequence shown here is derived from an EMBL/GenBank/DDBJ whole genome shotgun (WGS) entry which is preliminary data.</text>
</comment>
<dbReference type="Pfam" id="PF17962">
    <property type="entry name" value="bMG6"/>
    <property type="match status" value="1"/>
</dbReference>
<sequence>ETGGRPVTRRATQAIWPAEALPGIRPLFGNKAVYDYRSDSYHDEPTVPEQSLAEFDIVYTNSQGKKLAAEKLDVRLIRERHDY</sequence>
<organism evidence="2 3">
    <name type="scientific">Enterobacter agglomerans</name>
    <name type="common">Erwinia herbicola</name>
    <name type="synonym">Pantoea agglomerans</name>
    <dbReference type="NCBI Taxonomy" id="549"/>
    <lineage>
        <taxon>Bacteria</taxon>
        <taxon>Pseudomonadati</taxon>
        <taxon>Pseudomonadota</taxon>
        <taxon>Gammaproteobacteria</taxon>
        <taxon>Enterobacterales</taxon>
        <taxon>Erwiniaceae</taxon>
        <taxon>Pantoea</taxon>
        <taxon>Pantoea agglomerans group</taxon>
    </lineage>
</organism>
<dbReference type="AlphaFoldDB" id="A0A7X2MUH5"/>
<accession>A0A7X2MUH5</accession>
<proteinExistence type="predicted"/>
<evidence type="ECO:0000259" key="1">
    <source>
        <dbReference type="Pfam" id="PF17962"/>
    </source>
</evidence>
<feature type="non-terminal residue" evidence="2">
    <location>
        <position position="1"/>
    </location>
</feature>
<evidence type="ECO:0000313" key="3">
    <source>
        <dbReference type="Proteomes" id="UP000461948"/>
    </source>
</evidence>
<name>A0A7X2MUH5_ENTAG</name>
<reference evidence="2 3" key="1">
    <citation type="submission" date="2019-11" db="EMBL/GenBank/DDBJ databases">
        <title>Draft Genome Sequence of Plant Growth-Promoting Rhizosphere-Associated Bacteria.</title>
        <authorList>
            <person name="Vasilyev I.Y."/>
            <person name="Radchenko V."/>
            <person name="Ilnitskaya E.V."/>
        </authorList>
    </citation>
    <scope>NUCLEOTIDE SEQUENCE [LARGE SCALE GENOMIC DNA]</scope>
    <source>
        <strain evidence="2 3">VRA_MhP_f</strain>
    </source>
</reference>
<feature type="non-terminal residue" evidence="2">
    <location>
        <position position="83"/>
    </location>
</feature>
<dbReference type="InterPro" id="IPR041462">
    <property type="entry name" value="Bact_A2M_MG6"/>
</dbReference>
<evidence type="ECO:0000313" key="2">
    <source>
        <dbReference type="EMBL" id="MSE19571.1"/>
    </source>
</evidence>